<reference evidence="2" key="1">
    <citation type="journal article" date="2019" name="Int. J. Syst. Evol. Microbiol.">
        <title>The Global Catalogue of Microorganisms (GCM) 10K type strain sequencing project: providing services to taxonomists for standard genome sequencing and annotation.</title>
        <authorList>
            <consortium name="The Broad Institute Genomics Platform"/>
            <consortium name="The Broad Institute Genome Sequencing Center for Infectious Disease"/>
            <person name="Wu L."/>
            <person name="Ma J."/>
        </authorList>
    </citation>
    <scope>NUCLEOTIDE SEQUENCE [LARGE SCALE GENOMIC DNA]</scope>
    <source>
        <strain evidence="2">JCM 15478</strain>
    </source>
</reference>
<dbReference type="PROSITE" id="PS51257">
    <property type="entry name" value="PROKAR_LIPOPROTEIN"/>
    <property type="match status" value="1"/>
</dbReference>
<dbReference type="EMBL" id="BAAAPE010000001">
    <property type="protein sequence ID" value="GAA2061909.1"/>
    <property type="molecule type" value="Genomic_DNA"/>
</dbReference>
<dbReference type="Proteomes" id="UP001500016">
    <property type="component" value="Unassembled WGS sequence"/>
</dbReference>
<evidence type="ECO:0008006" key="3">
    <source>
        <dbReference type="Google" id="ProtNLM"/>
    </source>
</evidence>
<evidence type="ECO:0000313" key="2">
    <source>
        <dbReference type="Proteomes" id="UP001500016"/>
    </source>
</evidence>
<accession>A0ABP5H2S7</accession>
<organism evidence="1 2">
    <name type="scientific">Streptomyces albiaxialis</name>
    <dbReference type="NCBI Taxonomy" id="329523"/>
    <lineage>
        <taxon>Bacteria</taxon>
        <taxon>Bacillati</taxon>
        <taxon>Actinomycetota</taxon>
        <taxon>Actinomycetes</taxon>
        <taxon>Kitasatosporales</taxon>
        <taxon>Streptomycetaceae</taxon>
        <taxon>Streptomyces</taxon>
    </lineage>
</organism>
<sequence length="163" mass="17420">MSSQSRRTIRTATVIGAVSLGLIALSACEKPTPRATATVGSTSISTEASCYDDGKTIPQDEVRKCLSKKTDKTISVGTGEKLRIGVEPDMAENGWLVFVNGQPALPDPVKKTYYSFPGEAFFQQQGAQGQPTAPKKTAQISIVEADGSDFKGVWHLKLKNDNG</sequence>
<comment type="caution">
    <text evidence="1">The sequence shown here is derived from an EMBL/GenBank/DDBJ whole genome shotgun (WGS) entry which is preliminary data.</text>
</comment>
<protein>
    <recommendedName>
        <fullName evidence="3">DUF2771 domain-containing protein</fullName>
    </recommendedName>
</protein>
<evidence type="ECO:0000313" key="1">
    <source>
        <dbReference type="EMBL" id="GAA2061909.1"/>
    </source>
</evidence>
<keyword evidence="2" id="KW-1185">Reference proteome</keyword>
<proteinExistence type="predicted"/>
<name>A0ABP5H2S7_9ACTN</name>
<gene>
    <name evidence="1" type="ORF">GCM10009801_04580</name>
</gene>
<dbReference type="RefSeq" id="WP_344523344.1">
    <property type="nucleotide sequence ID" value="NZ_BAAAPE010000001.1"/>
</dbReference>